<comment type="caution">
    <text evidence="2">The sequence shown here is derived from an EMBL/GenBank/DDBJ whole genome shotgun (WGS) entry which is preliminary data.</text>
</comment>
<feature type="region of interest" description="Disordered" evidence="1">
    <location>
        <begin position="65"/>
        <end position="88"/>
    </location>
</feature>
<evidence type="ECO:0000256" key="1">
    <source>
        <dbReference type="SAM" id="MobiDB-lite"/>
    </source>
</evidence>
<dbReference type="EMBL" id="DRBW01000010">
    <property type="protein sequence ID" value="HDM89620.1"/>
    <property type="molecule type" value="Genomic_DNA"/>
</dbReference>
<dbReference type="AlphaFoldDB" id="A0A7C1BEQ1"/>
<dbReference type="Proteomes" id="UP000885931">
    <property type="component" value="Unassembled WGS sequence"/>
</dbReference>
<reference evidence="2" key="1">
    <citation type="journal article" date="2020" name="mSystems">
        <title>Genome- and Community-Level Interaction Insights into Carbon Utilization and Element Cycling Functions of Hydrothermarchaeota in Hydrothermal Sediment.</title>
        <authorList>
            <person name="Zhou Z."/>
            <person name="Liu Y."/>
            <person name="Xu W."/>
            <person name="Pan J."/>
            <person name="Luo Z.H."/>
            <person name="Li M."/>
        </authorList>
    </citation>
    <scope>NUCLEOTIDE SEQUENCE [LARGE SCALE GENOMIC DNA]</scope>
    <source>
        <strain evidence="2">HyVt-237</strain>
    </source>
</reference>
<name>A0A7C1BEQ1_UNCW3</name>
<evidence type="ECO:0000313" key="2">
    <source>
        <dbReference type="EMBL" id="HDM89620.1"/>
    </source>
</evidence>
<sequence length="88" mass="9873">MDDRSAEIDKCLEILQFLEEKHSGVLFAELRRGILEGDGRCWSDFLEKYSRFIYSNALRQCSDFEDAAGDLPPSQPNGRTGTSGRQGA</sequence>
<protein>
    <submittedName>
        <fullName evidence="2">Uncharacterized protein</fullName>
    </submittedName>
</protein>
<accession>A0A7C1BEQ1</accession>
<gene>
    <name evidence="2" type="ORF">ENG67_00230</name>
</gene>
<organism evidence="2">
    <name type="scientific">candidate division WOR-3 bacterium</name>
    <dbReference type="NCBI Taxonomy" id="2052148"/>
    <lineage>
        <taxon>Bacteria</taxon>
        <taxon>Bacteria division WOR-3</taxon>
    </lineage>
</organism>
<feature type="compositionally biased region" description="Polar residues" evidence="1">
    <location>
        <begin position="76"/>
        <end position="88"/>
    </location>
</feature>
<proteinExistence type="predicted"/>